<feature type="binding site" evidence="3">
    <location>
        <position position="259"/>
    </location>
    <ligand>
        <name>Mn(2+)</name>
        <dbReference type="ChEBI" id="CHEBI:29035"/>
        <label>1</label>
    </ligand>
</feature>
<dbReference type="InterPro" id="IPR011051">
    <property type="entry name" value="RmlC_Cupin_sf"/>
</dbReference>
<evidence type="ECO:0000256" key="4">
    <source>
        <dbReference type="SAM" id="SignalP"/>
    </source>
</evidence>
<feature type="domain" description="Cupin type-1" evidence="5">
    <location>
        <begin position="173"/>
        <end position="311"/>
    </location>
</feature>
<dbReference type="SMART" id="SM00835">
    <property type="entry name" value="Cupin_1"/>
    <property type="match status" value="2"/>
</dbReference>
<feature type="chain" id="PRO_5017591857" evidence="4">
    <location>
        <begin position="23"/>
        <end position="537"/>
    </location>
</feature>
<reference evidence="6 7" key="1">
    <citation type="journal article" date="2018" name="IMA Fungus">
        <title>IMA Genome-F 9: Draft genome sequence of Annulohypoxylon stygium, Aspergillus mulundensis, Berkeleyomyces basicola (syn. Thielaviopsis basicola), Ceratocystis smalleyi, two Cercospora beticola strains, Coleophoma cylindrospora, Fusarium fracticaudum, Phialophora cf. hyalina, and Morchella septimelata.</title>
        <authorList>
            <person name="Wingfield B.D."/>
            <person name="Bills G.F."/>
            <person name="Dong Y."/>
            <person name="Huang W."/>
            <person name="Nel W.J."/>
            <person name="Swalarsk-Parry B.S."/>
            <person name="Vaghefi N."/>
            <person name="Wilken P.M."/>
            <person name="An Z."/>
            <person name="de Beer Z.W."/>
            <person name="De Vos L."/>
            <person name="Chen L."/>
            <person name="Duong T.A."/>
            <person name="Gao Y."/>
            <person name="Hammerbacher A."/>
            <person name="Kikkert J.R."/>
            <person name="Li Y."/>
            <person name="Li H."/>
            <person name="Li K."/>
            <person name="Li Q."/>
            <person name="Liu X."/>
            <person name="Ma X."/>
            <person name="Naidoo K."/>
            <person name="Pethybridge S.J."/>
            <person name="Sun J."/>
            <person name="Steenkamp E.T."/>
            <person name="van der Nest M.A."/>
            <person name="van Wyk S."/>
            <person name="Wingfield M.J."/>
            <person name="Xiong C."/>
            <person name="Yue Q."/>
            <person name="Zhang X."/>
        </authorList>
    </citation>
    <scope>NUCLEOTIDE SEQUENCE [LARGE SCALE GENOMIC DNA]</scope>
    <source>
        <strain evidence="6 7">BP6252</strain>
    </source>
</reference>
<dbReference type="Pfam" id="PF00190">
    <property type="entry name" value="Cupin_1"/>
    <property type="match status" value="2"/>
</dbReference>
<organism evidence="6 7">
    <name type="scientific">Coleophoma cylindrospora</name>
    <dbReference type="NCBI Taxonomy" id="1849047"/>
    <lineage>
        <taxon>Eukaryota</taxon>
        <taxon>Fungi</taxon>
        <taxon>Dikarya</taxon>
        <taxon>Ascomycota</taxon>
        <taxon>Pezizomycotina</taxon>
        <taxon>Leotiomycetes</taxon>
        <taxon>Helotiales</taxon>
        <taxon>Dermateaceae</taxon>
        <taxon>Coleophoma</taxon>
    </lineage>
</organism>
<dbReference type="InterPro" id="IPR051610">
    <property type="entry name" value="GPI/OXD"/>
</dbReference>
<feature type="signal peptide" evidence="4">
    <location>
        <begin position="1"/>
        <end position="22"/>
    </location>
</feature>
<comment type="cofactor">
    <cofactor evidence="3">
        <name>Mn(2+)</name>
        <dbReference type="ChEBI" id="CHEBI:29035"/>
    </cofactor>
    <text evidence="3">Binds 2 manganese ions per subunit.</text>
</comment>
<feature type="binding site" evidence="3">
    <location>
        <position position="395"/>
    </location>
    <ligand>
        <name>Mn(2+)</name>
        <dbReference type="ChEBI" id="CHEBI:29035"/>
        <label>2</label>
    </ligand>
</feature>
<feature type="binding site" evidence="3">
    <location>
        <position position="402"/>
    </location>
    <ligand>
        <name>Mn(2+)</name>
        <dbReference type="ChEBI" id="CHEBI:29035"/>
        <label>2</label>
    </ligand>
</feature>
<protein>
    <submittedName>
        <fullName evidence="6">Putative oxalate decarboxylase oxdD</fullName>
    </submittedName>
</protein>
<evidence type="ECO:0000256" key="3">
    <source>
        <dbReference type="PIRSR" id="PIRSR617774-2"/>
    </source>
</evidence>
<proteinExistence type="predicted"/>
<keyword evidence="4" id="KW-0732">Signal</keyword>
<dbReference type="PANTHER" id="PTHR35848">
    <property type="entry name" value="OXALATE-BINDING PROTEIN"/>
    <property type="match status" value="1"/>
</dbReference>
<evidence type="ECO:0000259" key="5">
    <source>
        <dbReference type="SMART" id="SM00835"/>
    </source>
</evidence>
<evidence type="ECO:0000256" key="2">
    <source>
        <dbReference type="PIRSR" id="PIRSR617774-1"/>
    </source>
</evidence>
<accession>A0A3D8QGV8</accession>
<dbReference type="NCBIfam" id="TIGR03404">
    <property type="entry name" value="bicupin_oxalic"/>
    <property type="match status" value="1"/>
</dbReference>
<sequence>MPRLFKLSYISFLASILPTVLALPAPQLNYEENSGPVGGVDPETLPTVTTPSGSLYGNEQLLGEAARPSPVSGGDSAVVSEYPLVNGQLADSKLGLYLDFNSVEDPQPIRGTLGQTDPGPGNPICPAKTLESLHLFLLGDFEYEKLNPDRFAPPGTDSGSLPNAMWPLALSSNRLGTGKTSGWARQQNIAQLPAATEMAGVDMRLAPHAYRELHWHTASEWSLMLKGCVRLSAVNENGESFIDDICAGDVWFFPAGVPHSIQALDEGAEFLLVFDNGAFNEDGTFLVSEMFLRNPKSVLSKNLETPVSALDNLPSDELYIFNGTPAPANISEQNITSSAGILPVDQSYTYHFSQQEPYVVPGGSVKVIDSTTFPVAANFAAALVTIQPGAMRELHWHLTSDEWNYVLQGSARITIYLAPDSSQTFDYTAGDVGYIPAANSHYIENTGTEDVIFLEVLQAPKFTDISVAQWLALTPKQVVQDTLHLPDETLAGLPKEKTYLKPGNRNLTALAADPNGTGAYEESTPGAAKRRAIAFST</sequence>
<keyword evidence="1 3" id="KW-0479">Metal-binding</keyword>
<evidence type="ECO:0000313" key="7">
    <source>
        <dbReference type="Proteomes" id="UP000256645"/>
    </source>
</evidence>
<dbReference type="CDD" id="cd20305">
    <property type="entry name" value="cupin_OxDC_C"/>
    <property type="match status" value="1"/>
</dbReference>
<evidence type="ECO:0000313" key="6">
    <source>
        <dbReference type="EMBL" id="RDW61035.1"/>
    </source>
</evidence>
<dbReference type="InterPro" id="IPR014710">
    <property type="entry name" value="RmlC-like_jellyroll"/>
</dbReference>
<evidence type="ECO:0000256" key="1">
    <source>
        <dbReference type="ARBA" id="ARBA00022723"/>
    </source>
</evidence>
<dbReference type="Gene3D" id="2.60.120.10">
    <property type="entry name" value="Jelly Rolls"/>
    <property type="match status" value="2"/>
</dbReference>
<feature type="binding site" evidence="3">
    <location>
        <position position="397"/>
    </location>
    <ligand>
        <name>Mn(2+)</name>
        <dbReference type="ChEBI" id="CHEBI:29035"/>
        <label>2</label>
    </ligand>
</feature>
<dbReference type="SUPFAM" id="SSF51182">
    <property type="entry name" value="RmlC-like cupins"/>
    <property type="match status" value="1"/>
</dbReference>
<keyword evidence="7" id="KW-1185">Reference proteome</keyword>
<dbReference type="PANTHER" id="PTHR35848:SF9">
    <property type="entry name" value="SLL1358 PROTEIN"/>
    <property type="match status" value="1"/>
</dbReference>
<dbReference type="OrthoDB" id="10263073at2759"/>
<dbReference type="CDD" id="cd20304">
    <property type="entry name" value="cupin_OxDC_N"/>
    <property type="match status" value="1"/>
</dbReference>
<dbReference type="AlphaFoldDB" id="A0A3D8QGV8"/>
<dbReference type="STRING" id="1849047.A0A3D8QGV8"/>
<gene>
    <name evidence="6" type="ORF">BP6252_12418</name>
</gene>
<feature type="binding site" evidence="3">
    <location>
        <position position="441"/>
    </location>
    <ligand>
        <name>Mn(2+)</name>
        <dbReference type="ChEBI" id="CHEBI:29035"/>
        <label>2</label>
    </ligand>
</feature>
<dbReference type="EMBL" id="PDLM01000015">
    <property type="protein sequence ID" value="RDW61035.1"/>
    <property type="molecule type" value="Genomic_DNA"/>
</dbReference>
<feature type="domain" description="Cupin type-1" evidence="5">
    <location>
        <begin position="350"/>
        <end position="491"/>
    </location>
</feature>
<name>A0A3D8QGV8_9HELO</name>
<feature type="binding site" evidence="3">
    <location>
        <position position="214"/>
    </location>
    <ligand>
        <name>Mn(2+)</name>
        <dbReference type="ChEBI" id="CHEBI:29035"/>
        <label>1</label>
    </ligand>
</feature>
<feature type="active site" description="Proton donor" evidence="2">
    <location>
        <position position="455"/>
    </location>
</feature>
<keyword evidence="3" id="KW-0464">Manganese</keyword>
<comment type="caution">
    <text evidence="6">The sequence shown here is derived from an EMBL/GenBank/DDBJ whole genome shotgun (WGS) entry which is preliminary data.</text>
</comment>
<dbReference type="GO" id="GO:0033609">
    <property type="term" value="P:oxalate metabolic process"/>
    <property type="evidence" value="ECO:0007669"/>
    <property type="project" value="InterPro"/>
</dbReference>
<dbReference type="InterPro" id="IPR017774">
    <property type="entry name" value="Bicupin_oxalate_deCO2ase/Oxase"/>
</dbReference>
<feature type="binding site" evidence="3">
    <location>
        <position position="220"/>
    </location>
    <ligand>
        <name>Mn(2+)</name>
        <dbReference type="ChEBI" id="CHEBI:29035"/>
        <label>1</label>
    </ligand>
</feature>
<dbReference type="Proteomes" id="UP000256645">
    <property type="component" value="Unassembled WGS sequence"/>
</dbReference>
<dbReference type="GO" id="GO:0046872">
    <property type="term" value="F:metal ion binding"/>
    <property type="evidence" value="ECO:0007669"/>
    <property type="project" value="UniProtKB-KW"/>
</dbReference>
<dbReference type="InterPro" id="IPR006045">
    <property type="entry name" value="Cupin_1"/>
</dbReference>
<feature type="binding site" evidence="3">
    <location>
        <position position="216"/>
    </location>
    <ligand>
        <name>Mn(2+)</name>
        <dbReference type="ChEBI" id="CHEBI:29035"/>
        <label>1</label>
    </ligand>
</feature>